<dbReference type="PANTHER" id="PTHR35093:SF8">
    <property type="entry name" value="OUTER MEMBRANE PROTEIN NMB0088-RELATED"/>
    <property type="match status" value="1"/>
</dbReference>
<dbReference type="Proteomes" id="UP001597480">
    <property type="component" value="Unassembled WGS sequence"/>
</dbReference>
<evidence type="ECO:0000256" key="8">
    <source>
        <dbReference type="SAM" id="SignalP"/>
    </source>
</evidence>
<feature type="signal peptide" evidence="8">
    <location>
        <begin position="1"/>
        <end position="19"/>
    </location>
</feature>
<keyword evidence="7" id="KW-0998">Cell outer membrane</keyword>
<dbReference type="RefSeq" id="WP_114758637.1">
    <property type="nucleotide sequence ID" value="NZ_JBHUMD010000001.1"/>
</dbReference>
<dbReference type="Pfam" id="PF03349">
    <property type="entry name" value="Toluene_X"/>
    <property type="match status" value="1"/>
</dbReference>
<proteinExistence type="inferred from homology"/>
<evidence type="ECO:0000256" key="4">
    <source>
        <dbReference type="ARBA" id="ARBA00022692"/>
    </source>
</evidence>
<comment type="similarity">
    <text evidence="2">Belongs to the OmpP1/FadL family.</text>
</comment>
<accession>A0ABW5NQA2</accession>
<keyword evidence="4" id="KW-0812">Transmembrane</keyword>
<evidence type="ECO:0000256" key="1">
    <source>
        <dbReference type="ARBA" id="ARBA00004571"/>
    </source>
</evidence>
<name>A0ABW5NQA2_9FLAO</name>
<organism evidence="9 10">
    <name type="scientific">Flavobacterium suzhouense</name>
    <dbReference type="NCBI Taxonomy" id="1529638"/>
    <lineage>
        <taxon>Bacteria</taxon>
        <taxon>Pseudomonadati</taxon>
        <taxon>Bacteroidota</taxon>
        <taxon>Flavobacteriia</taxon>
        <taxon>Flavobacteriales</taxon>
        <taxon>Flavobacteriaceae</taxon>
        <taxon>Flavobacterium</taxon>
    </lineage>
</organism>
<dbReference type="SUPFAM" id="SSF56935">
    <property type="entry name" value="Porins"/>
    <property type="match status" value="1"/>
</dbReference>
<dbReference type="EMBL" id="JBHUMD010000001">
    <property type="protein sequence ID" value="MFD2600437.1"/>
    <property type="molecule type" value="Genomic_DNA"/>
</dbReference>
<evidence type="ECO:0000256" key="7">
    <source>
        <dbReference type="ARBA" id="ARBA00023237"/>
    </source>
</evidence>
<keyword evidence="3" id="KW-1134">Transmembrane beta strand</keyword>
<keyword evidence="10" id="KW-1185">Reference proteome</keyword>
<comment type="subcellular location">
    <subcellularLocation>
        <location evidence="1">Cell outer membrane</location>
        <topology evidence="1">Multi-pass membrane protein</topology>
    </subcellularLocation>
</comment>
<evidence type="ECO:0000256" key="2">
    <source>
        <dbReference type="ARBA" id="ARBA00008163"/>
    </source>
</evidence>
<keyword evidence="6" id="KW-0472">Membrane</keyword>
<comment type="caution">
    <text evidence="9">The sequence shown here is derived from an EMBL/GenBank/DDBJ whole genome shotgun (WGS) entry which is preliminary data.</text>
</comment>
<dbReference type="Gene3D" id="2.40.160.60">
    <property type="entry name" value="Outer membrane protein transport protein (OMPP1/FadL/TodX)"/>
    <property type="match status" value="1"/>
</dbReference>
<evidence type="ECO:0000256" key="6">
    <source>
        <dbReference type="ARBA" id="ARBA00023136"/>
    </source>
</evidence>
<evidence type="ECO:0000256" key="3">
    <source>
        <dbReference type="ARBA" id="ARBA00022452"/>
    </source>
</evidence>
<sequence length="427" mass="46810">MRKLLSLTMMALATSSAFAGGYRVSLQGQKQLAMGHTGVAVVNSAEVLFFNPAGAVYLEDRFSASVGANALFARTKFQSLENNLRNSTENTGTPFSAYIAYKATDWLSVGLAVYSPYGSAVEWDQDWEGAHLVNNIDLKAIYIQPIVSVKVSDEFSVGGGPIFVTGGVDFNRNVGRSVTDEQGNKTDVTIEAKNVTAWGWSAGFMVNPTDKVRLGVNYRSEITMEARDGDATFNQVPAYLADAPTSAQDIQLGNTTFNADLPLPAEITAGLSVQLTDKWLVAFDYNRAFWNVYDALVVDFKPTATSQVPQSYNPRNYKDASTYRFGAQYKHNDKFSFRAGIYYDESPVQNGYFAPETPRNDSTGYTGGLTYMITPNLGVDASFLYLHFSEVNASYDHYIEDGNTNVSFGGTYKNVVFSPGIGLSYKF</sequence>
<evidence type="ECO:0000313" key="9">
    <source>
        <dbReference type="EMBL" id="MFD2600437.1"/>
    </source>
</evidence>
<dbReference type="PANTHER" id="PTHR35093">
    <property type="entry name" value="OUTER MEMBRANE PROTEIN NMB0088-RELATED"/>
    <property type="match status" value="1"/>
</dbReference>
<reference evidence="10" key="1">
    <citation type="journal article" date="2019" name="Int. J. Syst. Evol. Microbiol.">
        <title>The Global Catalogue of Microorganisms (GCM) 10K type strain sequencing project: providing services to taxonomists for standard genome sequencing and annotation.</title>
        <authorList>
            <consortium name="The Broad Institute Genomics Platform"/>
            <consortium name="The Broad Institute Genome Sequencing Center for Infectious Disease"/>
            <person name="Wu L."/>
            <person name="Ma J."/>
        </authorList>
    </citation>
    <scope>NUCLEOTIDE SEQUENCE [LARGE SCALE GENOMIC DNA]</scope>
    <source>
        <strain evidence="10">KCTC 42107</strain>
    </source>
</reference>
<keyword evidence="5 8" id="KW-0732">Signal</keyword>
<gene>
    <name evidence="9" type="ORF">ACFSR3_00075</name>
</gene>
<protein>
    <submittedName>
        <fullName evidence="9">OmpP1/FadL family transporter</fullName>
    </submittedName>
</protein>
<dbReference type="InterPro" id="IPR005017">
    <property type="entry name" value="OMPP1/FadL/TodX"/>
</dbReference>
<evidence type="ECO:0000256" key="5">
    <source>
        <dbReference type="ARBA" id="ARBA00022729"/>
    </source>
</evidence>
<evidence type="ECO:0000313" key="10">
    <source>
        <dbReference type="Proteomes" id="UP001597480"/>
    </source>
</evidence>
<feature type="chain" id="PRO_5046323097" evidence="8">
    <location>
        <begin position="20"/>
        <end position="427"/>
    </location>
</feature>